<gene>
    <name evidence="3" type="ORF">Mal4_51270</name>
</gene>
<evidence type="ECO:0000313" key="4">
    <source>
        <dbReference type="Proteomes" id="UP000320496"/>
    </source>
</evidence>
<feature type="region of interest" description="Disordered" evidence="1">
    <location>
        <begin position="183"/>
        <end position="204"/>
    </location>
</feature>
<protein>
    <submittedName>
        <fullName evidence="3">Helix-turn-helix domain protein</fullName>
    </submittedName>
</protein>
<evidence type="ECO:0000259" key="2">
    <source>
        <dbReference type="PROSITE" id="PS50943"/>
    </source>
</evidence>
<dbReference type="CDD" id="cd00093">
    <property type="entry name" value="HTH_XRE"/>
    <property type="match status" value="1"/>
</dbReference>
<keyword evidence="4" id="KW-1185">Reference proteome</keyword>
<sequence length="204" mass="22981">MGRTTQAVVATVEAECRRRGWNIAELERKAGIVRGTFYRMRRGETENPRRKTLKKIADALEMEVDDLLRGEAADPERMSGRFGSVRSGEQRAFDRATNPVVEAVARDRPRLFADWSSDDWDELYSTFGTGGELNSQGVQVAAEAINRKRDTVHRLHVVMETHLRDVAIEMVDALFRMVEAKRDRMSADVLSGLKSPSDDSPGSR</sequence>
<accession>A0A517ZE65</accession>
<dbReference type="Pfam" id="PF13443">
    <property type="entry name" value="HTH_26"/>
    <property type="match status" value="1"/>
</dbReference>
<organism evidence="3 4">
    <name type="scientific">Maioricimonas rarisocia</name>
    <dbReference type="NCBI Taxonomy" id="2528026"/>
    <lineage>
        <taxon>Bacteria</taxon>
        <taxon>Pseudomonadati</taxon>
        <taxon>Planctomycetota</taxon>
        <taxon>Planctomycetia</taxon>
        <taxon>Planctomycetales</taxon>
        <taxon>Planctomycetaceae</taxon>
        <taxon>Maioricimonas</taxon>
    </lineage>
</organism>
<dbReference type="InterPro" id="IPR001387">
    <property type="entry name" value="Cro/C1-type_HTH"/>
</dbReference>
<evidence type="ECO:0000256" key="1">
    <source>
        <dbReference type="SAM" id="MobiDB-lite"/>
    </source>
</evidence>
<feature type="domain" description="HTH cro/C1-type" evidence="2">
    <location>
        <begin position="12"/>
        <end position="67"/>
    </location>
</feature>
<dbReference type="KEGG" id="mri:Mal4_51270"/>
<name>A0A517ZE65_9PLAN</name>
<evidence type="ECO:0000313" key="3">
    <source>
        <dbReference type="EMBL" id="QDU40767.1"/>
    </source>
</evidence>
<dbReference type="Proteomes" id="UP000320496">
    <property type="component" value="Chromosome"/>
</dbReference>
<proteinExistence type="predicted"/>
<dbReference type="RefSeq" id="WP_197443808.1">
    <property type="nucleotide sequence ID" value="NZ_CP036275.1"/>
</dbReference>
<dbReference type="InterPro" id="IPR010982">
    <property type="entry name" value="Lambda_DNA-bd_dom_sf"/>
</dbReference>
<dbReference type="Gene3D" id="1.10.260.40">
    <property type="entry name" value="lambda repressor-like DNA-binding domains"/>
    <property type="match status" value="1"/>
</dbReference>
<dbReference type="SMART" id="SM00530">
    <property type="entry name" value="HTH_XRE"/>
    <property type="match status" value="1"/>
</dbReference>
<dbReference type="EMBL" id="CP036275">
    <property type="protein sequence ID" value="QDU40767.1"/>
    <property type="molecule type" value="Genomic_DNA"/>
</dbReference>
<dbReference type="GO" id="GO:0003677">
    <property type="term" value="F:DNA binding"/>
    <property type="evidence" value="ECO:0007669"/>
    <property type="project" value="InterPro"/>
</dbReference>
<dbReference type="SUPFAM" id="SSF47413">
    <property type="entry name" value="lambda repressor-like DNA-binding domains"/>
    <property type="match status" value="1"/>
</dbReference>
<dbReference type="PROSITE" id="PS50943">
    <property type="entry name" value="HTH_CROC1"/>
    <property type="match status" value="1"/>
</dbReference>
<dbReference type="AlphaFoldDB" id="A0A517ZE65"/>
<reference evidence="3 4" key="1">
    <citation type="submission" date="2019-02" db="EMBL/GenBank/DDBJ databases">
        <title>Deep-cultivation of Planctomycetes and their phenomic and genomic characterization uncovers novel biology.</title>
        <authorList>
            <person name="Wiegand S."/>
            <person name="Jogler M."/>
            <person name="Boedeker C."/>
            <person name="Pinto D."/>
            <person name="Vollmers J."/>
            <person name="Rivas-Marin E."/>
            <person name="Kohn T."/>
            <person name="Peeters S.H."/>
            <person name="Heuer A."/>
            <person name="Rast P."/>
            <person name="Oberbeckmann S."/>
            <person name="Bunk B."/>
            <person name="Jeske O."/>
            <person name="Meyerdierks A."/>
            <person name="Storesund J.E."/>
            <person name="Kallscheuer N."/>
            <person name="Luecker S."/>
            <person name="Lage O.M."/>
            <person name="Pohl T."/>
            <person name="Merkel B.J."/>
            <person name="Hornburger P."/>
            <person name="Mueller R.-W."/>
            <person name="Bruemmer F."/>
            <person name="Labrenz M."/>
            <person name="Spormann A.M."/>
            <person name="Op den Camp H."/>
            <person name="Overmann J."/>
            <person name="Amann R."/>
            <person name="Jetten M.S.M."/>
            <person name="Mascher T."/>
            <person name="Medema M.H."/>
            <person name="Devos D.P."/>
            <person name="Kaster A.-K."/>
            <person name="Ovreas L."/>
            <person name="Rohde M."/>
            <person name="Galperin M.Y."/>
            <person name="Jogler C."/>
        </authorList>
    </citation>
    <scope>NUCLEOTIDE SEQUENCE [LARGE SCALE GENOMIC DNA]</scope>
    <source>
        <strain evidence="3 4">Mal4</strain>
    </source>
</reference>